<feature type="coiled-coil region" evidence="1">
    <location>
        <begin position="164"/>
        <end position="191"/>
    </location>
</feature>
<accession>A0A0F8YRM0</accession>
<keyword evidence="1" id="KW-0175">Coiled coil</keyword>
<comment type="caution">
    <text evidence="2">The sequence shown here is derived from an EMBL/GenBank/DDBJ whole genome shotgun (WGS) entry which is preliminary data.</text>
</comment>
<protein>
    <submittedName>
        <fullName evidence="2">Uncharacterized protein</fullName>
    </submittedName>
</protein>
<gene>
    <name evidence="2" type="ORF">LCGC14_2787230</name>
</gene>
<reference evidence="2" key="1">
    <citation type="journal article" date="2015" name="Nature">
        <title>Complex archaea that bridge the gap between prokaryotes and eukaryotes.</title>
        <authorList>
            <person name="Spang A."/>
            <person name="Saw J.H."/>
            <person name="Jorgensen S.L."/>
            <person name="Zaremba-Niedzwiedzka K."/>
            <person name="Martijn J."/>
            <person name="Lind A.E."/>
            <person name="van Eijk R."/>
            <person name="Schleper C."/>
            <person name="Guy L."/>
            <person name="Ettema T.J."/>
        </authorList>
    </citation>
    <scope>NUCLEOTIDE SEQUENCE</scope>
</reference>
<sequence>MGCSLEVQKAIVIDVLNGMSVSAAASKSSVKETSAQHYIHRWVYRATYRRLENMERSLTIYRANSETIVPLVEYEFDHAIKRMNVWGKVPRSSLGRLEEFARELGNKESHLTPEFVSANMTTNDLREGYGIGQKTIQAIENILSEFGLPLRHIPVYDERYVFENKNTETKKEEITKKLENGKRHLRLYEAEWLLSYLKEH</sequence>
<organism evidence="2">
    <name type="scientific">marine sediment metagenome</name>
    <dbReference type="NCBI Taxonomy" id="412755"/>
    <lineage>
        <taxon>unclassified sequences</taxon>
        <taxon>metagenomes</taxon>
        <taxon>ecological metagenomes</taxon>
    </lineage>
</organism>
<name>A0A0F8YRM0_9ZZZZ</name>
<evidence type="ECO:0000313" key="2">
    <source>
        <dbReference type="EMBL" id="KKK84052.1"/>
    </source>
</evidence>
<dbReference type="EMBL" id="LAZR01051949">
    <property type="protein sequence ID" value="KKK84052.1"/>
    <property type="molecule type" value="Genomic_DNA"/>
</dbReference>
<evidence type="ECO:0000256" key="1">
    <source>
        <dbReference type="SAM" id="Coils"/>
    </source>
</evidence>
<proteinExistence type="predicted"/>
<dbReference type="AlphaFoldDB" id="A0A0F8YRM0"/>